<reference evidence="5 11" key="5">
    <citation type="submission" date="2018-05" db="EMBL/GenBank/DDBJ databases">
        <title>Klebsiella quasipneumonaiae provides a window into carbapenemase gene transfer, plasmid rearrangements and nosocomial acquisition from the hospital environment.</title>
        <authorList>
            <person name="Mathers A.J."/>
            <person name="Vegesana K."/>
            <person name="Stoesser N."/>
            <person name="Crook D."/>
            <person name="Vaughan A."/>
            <person name="Barry K."/>
            <person name="Parikh H."/>
            <person name="Sebra R."/>
            <person name="Kotay S."/>
            <person name="Walker A.S."/>
            <person name="Sheppard A.E."/>
        </authorList>
    </citation>
    <scope>NUCLEOTIDE SEQUENCE [LARGE SCALE GENOMIC DNA]</scope>
    <source>
        <strain evidence="5 11">CAV1761</strain>
    </source>
</reference>
<dbReference type="InterPro" id="IPR011991">
    <property type="entry name" value="ArsR-like_HTH"/>
</dbReference>
<proteinExistence type="predicted"/>
<dbReference type="AlphaFoldDB" id="A0A0A5NZ56"/>
<dbReference type="Proteomes" id="UP000050489">
    <property type="component" value="Unassembled WGS sequence"/>
</dbReference>
<dbReference type="GeneID" id="98186755"/>
<dbReference type="Gene3D" id="1.10.10.10">
    <property type="entry name" value="Winged helix-like DNA-binding domain superfamily/Winged helix DNA-binding domain"/>
    <property type="match status" value="1"/>
</dbReference>
<dbReference type="GO" id="GO:0006355">
    <property type="term" value="P:regulation of DNA-templated transcription"/>
    <property type="evidence" value="ECO:0007669"/>
    <property type="project" value="UniProtKB-ARBA"/>
</dbReference>
<keyword evidence="12" id="KW-1185">Reference proteome</keyword>
<evidence type="ECO:0000313" key="7">
    <source>
        <dbReference type="EMBL" id="PNO72471.1"/>
    </source>
</evidence>
<reference evidence="7" key="3">
    <citation type="submission" date="2017-12" db="EMBL/GenBank/DDBJ databases">
        <title>FDA dAtabase for Regulatory Grade micrObial Sequences (FDA-ARGOS): Supporting development and validation of Infectious Disease Dx tests.</title>
        <authorList>
            <person name="Campos J."/>
            <person name="Goldberg B."/>
            <person name="Tallon L.J."/>
            <person name="Sadzewicz L."/>
            <person name="Sengamalay N."/>
            <person name="Ott S."/>
            <person name="Godinez A."/>
            <person name="Nagaraj S."/>
            <person name="Vavikolanu K."/>
            <person name="Vyas G."/>
            <person name="Nadendla S."/>
            <person name="Aluvathingal J."/>
            <person name="Geyer C."/>
            <person name="Nandy P."/>
            <person name="Hobson J."/>
            <person name="Sichtig H."/>
        </authorList>
    </citation>
    <scope>NUCLEOTIDE SEQUENCE</scope>
    <source>
        <strain evidence="7">FDAARGOS_79</strain>
    </source>
</reference>
<protein>
    <submittedName>
        <fullName evidence="5 6">Transcriptional regulator</fullName>
    </submittedName>
</protein>
<dbReference type="EMBL" id="JTBC02000001">
    <property type="protein sequence ID" value="PNO72471.1"/>
    <property type="molecule type" value="Genomic_DNA"/>
</dbReference>
<dbReference type="InterPro" id="IPR036388">
    <property type="entry name" value="WH-like_DNA-bd_sf"/>
</dbReference>
<keyword evidence="2" id="KW-0238">DNA-binding</keyword>
<evidence type="ECO:0000313" key="12">
    <source>
        <dbReference type="Proteomes" id="UP000247823"/>
    </source>
</evidence>
<reference evidence="8" key="6">
    <citation type="submission" date="2018-06" db="EMBL/GenBank/DDBJ databases">
        <title>Serratia marcescens genome sequencing and assembly.</title>
        <authorList>
            <person name="Martins R.C.R."/>
            <person name="Perdigao-Neto L.V."/>
            <person name="Costa S.F."/>
            <person name="Levin A.S.S."/>
        </authorList>
    </citation>
    <scope>NUCLEOTIDE SEQUENCE</scope>
    <source>
        <strain evidence="8">1283</strain>
    </source>
</reference>
<keyword evidence="3" id="KW-0804">Transcription</keyword>
<name>A0A0A5NZ56_SERMA</name>
<dbReference type="Proteomes" id="UP000247823">
    <property type="component" value="Unassembled WGS sequence"/>
</dbReference>
<evidence type="ECO:0000313" key="6">
    <source>
        <dbReference type="EMBL" id="OCO83650.1"/>
    </source>
</evidence>
<evidence type="ECO:0000313" key="9">
    <source>
        <dbReference type="Proteomes" id="UP000030378"/>
    </source>
</evidence>
<dbReference type="Proteomes" id="UP000030378">
    <property type="component" value="Unassembled WGS sequence"/>
</dbReference>
<dbReference type="InterPro" id="IPR036390">
    <property type="entry name" value="WH_DNA-bd_sf"/>
</dbReference>
<evidence type="ECO:0000256" key="1">
    <source>
        <dbReference type="ARBA" id="ARBA00023015"/>
    </source>
</evidence>
<dbReference type="Pfam" id="PF01638">
    <property type="entry name" value="HxlR"/>
    <property type="match status" value="1"/>
</dbReference>
<reference evidence="9" key="4">
    <citation type="submission" date="2017-12" db="EMBL/GenBank/DDBJ databases">
        <title>FDA dAtabase for Regulatory Grade micrObial Sequences (FDA-ARGOS): Supporting development and validation of Infectious Disease Dx tests.</title>
        <authorList>
            <person name="Campos J."/>
            <person name="Goldberg B."/>
            <person name="Tallon L."/>
            <person name="Sadzewicz L."/>
            <person name="Sengamalay N."/>
            <person name="Ott S."/>
            <person name="Godinez A."/>
            <person name="Nagaraj S."/>
            <person name="Vavikolanu K."/>
            <person name="Vyas G."/>
            <person name="Nadendla S."/>
            <person name="Aluvathingal J."/>
            <person name="Geyer C."/>
            <person name="Nandy P."/>
            <person name="Hobson J."/>
            <person name="Sichtig H."/>
        </authorList>
    </citation>
    <scope>NUCLEOTIDE SEQUENCE [LARGE SCALE GENOMIC DNA]</scope>
    <source>
        <strain evidence="9">FDAARGOS_79</strain>
    </source>
</reference>
<evidence type="ECO:0000259" key="4">
    <source>
        <dbReference type="PROSITE" id="PS51118"/>
    </source>
</evidence>
<dbReference type="EMBL" id="LJEX02000103">
    <property type="protein sequence ID" value="OCO83650.1"/>
    <property type="molecule type" value="Genomic_DNA"/>
</dbReference>
<reference evidence="8" key="7">
    <citation type="submission" date="2018-06" db="EMBL/GenBank/DDBJ databases">
        <authorList>
            <person name="Martins R.C."/>
            <person name="Perdigao-Neto L.V."/>
            <person name="Costa S.F."/>
            <person name="Levin A.S.S."/>
        </authorList>
    </citation>
    <scope>NUCLEOTIDE SEQUENCE</scope>
    <source>
        <strain evidence="8">1283</strain>
    </source>
</reference>
<reference evidence="10" key="1">
    <citation type="submission" date="2016-04" db="EMBL/GenBank/DDBJ databases">
        <authorList>
            <person name="Osei Sekyere J."/>
            <person name="Sivertsen A."/>
            <person name="Pedersen A.T."/>
            <person name="Sundsfjord A."/>
        </authorList>
    </citation>
    <scope>NUCLEOTIDE SEQUENCE [LARGE SCALE GENOMIC DNA]</scope>
    <source>
        <strain evidence="10">945174350</strain>
    </source>
</reference>
<evidence type="ECO:0000313" key="8">
    <source>
        <dbReference type="EMBL" id="PYA67601.1"/>
    </source>
</evidence>
<dbReference type="RefSeq" id="WP_038873124.1">
    <property type="nucleotide sequence ID" value="NZ_CABMHU010000029.1"/>
</dbReference>
<evidence type="ECO:0000256" key="3">
    <source>
        <dbReference type="ARBA" id="ARBA00023163"/>
    </source>
</evidence>
<dbReference type="PROSITE" id="PS51118">
    <property type="entry name" value="HTH_HXLR"/>
    <property type="match status" value="1"/>
</dbReference>
<dbReference type="GO" id="GO:0003677">
    <property type="term" value="F:DNA binding"/>
    <property type="evidence" value="ECO:0007669"/>
    <property type="project" value="UniProtKB-KW"/>
</dbReference>
<evidence type="ECO:0000313" key="10">
    <source>
        <dbReference type="Proteomes" id="UP000050489"/>
    </source>
</evidence>
<dbReference type="SUPFAM" id="SSF46785">
    <property type="entry name" value="Winged helix' DNA-binding domain"/>
    <property type="match status" value="1"/>
</dbReference>
<feature type="domain" description="HTH hxlR-type" evidence="4">
    <location>
        <begin position="12"/>
        <end position="111"/>
    </location>
</feature>
<dbReference type="Proteomes" id="UP000245399">
    <property type="component" value="Chromosome"/>
</dbReference>
<reference evidence="6" key="2">
    <citation type="journal article" date="2017" name="PLoS ONE">
        <title>Genomic and phenotypic characterisation of fluoroquinolone resistance mechanisms in Enterobacteriaceae in Durban, South Africa.</title>
        <authorList>
            <person name="Osei Sekyere J."/>
            <person name="Amoako D.G."/>
        </authorList>
    </citation>
    <scope>NUCLEOTIDE SEQUENCE</scope>
    <source>
        <strain evidence="6">945174350</strain>
    </source>
</reference>
<accession>A0A0A5NZ56</accession>
<dbReference type="EMBL" id="CP029449">
    <property type="protein sequence ID" value="AWL68067.1"/>
    <property type="molecule type" value="Genomic_DNA"/>
</dbReference>
<dbReference type="PANTHER" id="PTHR33204">
    <property type="entry name" value="TRANSCRIPTIONAL REGULATOR, MARR FAMILY"/>
    <property type="match status" value="1"/>
</dbReference>
<keyword evidence="1" id="KW-0805">Transcription regulation</keyword>
<sequence>MAYPGDVYSSKCSARDALALISGKWVMLILPALAQRPMRNGELLRRIDGISQKVLTQTLRQLERNGLLERLDLSEKNQAHVEYRLSAVACSLVETLTALDRWAEYHFPELDAARERYDADRKRAAD</sequence>
<organism evidence="6 10">
    <name type="scientific">Serratia marcescens</name>
    <dbReference type="NCBI Taxonomy" id="615"/>
    <lineage>
        <taxon>Bacteria</taxon>
        <taxon>Pseudomonadati</taxon>
        <taxon>Pseudomonadota</taxon>
        <taxon>Gammaproteobacteria</taxon>
        <taxon>Enterobacterales</taxon>
        <taxon>Yersiniaceae</taxon>
        <taxon>Serratia</taxon>
    </lineage>
</organism>
<dbReference type="PANTHER" id="PTHR33204:SF37">
    <property type="entry name" value="HTH-TYPE TRANSCRIPTIONAL REGULATOR YODB"/>
    <property type="match status" value="1"/>
</dbReference>
<evidence type="ECO:0000313" key="11">
    <source>
        <dbReference type="Proteomes" id="UP000245399"/>
    </source>
</evidence>
<dbReference type="CDD" id="cd00090">
    <property type="entry name" value="HTH_ARSR"/>
    <property type="match status" value="1"/>
</dbReference>
<gene>
    <name evidence="6" type="ORF">AN695_0203610</name>
    <name evidence="5" type="ORF">DKC05_10475</name>
    <name evidence="8" type="ORF">DMW51_12165</name>
    <name evidence="7" type="ORF">MC70_003120</name>
</gene>
<evidence type="ECO:0000256" key="2">
    <source>
        <dbReference type="ARBA" id="ARBA00023125"/>
    </source>
</evidence>
<evidence type="ECO:0000313" key="5">
    <source>
        <dbReference type="EMBL" id="AWL68067.1"/>
    </source>
</evidence>
<dbReference type="EMBL" id="QJQB01000268">
    <property type="protein sequence ID" value="PYA67601.1"/>
    <property type="molecule type" value="Genomic_DNA"/>
</dbReference>
<dbReference type="InterPro" id="IPR002577">
    <property type="entry name" value="HTH_HxlR"/>
</dbReference>